<evidence type="ECO:0000256" key="5">
    <source>
        <dbReference type="ARBA" id="ARBA00022692"/>
    </source>
</evidence>
<dbReference type="KEGG" id="scm:SCHCO_02619090"/>
<feature type="transmembrane region" description="Helical" evidence="12">
    <location>
        <begin position="161"/>
        <end position="183"/>
    </location>
</feature>
<feature type="transmembrane region" description="Helical" evidence="12">
    <location>
        <begin position="6"/>
        <end position="26"/>
    </location>
</feature>
<protein>
    <recommendedName>
        <fullName evidence="15">Protein-S-isoprenylcysteine O-methyltransferase</fullName>
    </recommendedName>
</protein>
<evidence type="ECO:0000256" key="12">
    <source>
        <dbReference type="SAM" id="Phobius"/>
    </source>
</evidence>
<keyword evidence="2" id="KW-0444">Lipid biosynthesis</keyword>
<keyword evidence="8" id="KW-0443">Lipid metabolism</keyword>
<evidence type="ECO:0000256" key="1">
    <source>
        <dbReference type="ARBA" id="ARBA00004127"/>
    </source>
</evidence>
<dbReference type="RefSeq" id="XP_003032800.1">
    <property type="nucleotide sequence ID" value="XM_003032754.1"/>
</dbReference>
<dbReference type="OMA" id="FRTMGEM"/>
<name>D8Q193_SCHCM</name>
<keyword evidence="14" id="KW-1185">Reference proteome</keyword>
<organism evidence="14">
    <name type="scientific">Schizophyllum commune (strain H4-8 / FGSC 9210)</name>
    <name type="common">Split gill fungus</name>
    <dbReference type="NCBI Taxonomy" id="578458"/>
    <lineage>
        <taxon>Eukaryota</taxon>
        <taxon>Fungi</taxon>
        <taxon>Dikarya</taxon>
        <taxon>Basidiomycota</taxon>
        <taxon>Agaricomycotina</taxon>
        <taxon>Agaricomycetes</taxon>
        <taxon>Agaricomycetidae</taxon>
        <taxon>Agaricales</taxon>
        <taxon>Schizophyllaceae</taxon>
        <taxon>Schizophyllum</taxon>
    </lineage>
</organism>
<keyword evidence="4" id="KW-0949">S-adenosyl-L-methionine</keyword>
<dbReference type="HOGENOM" id="CLU_065200_6_0_1"/>
<evidence type="ECO:0008006" key="15">
    <source>
        <dbReference type="Google" id="ProtNLM"/>
    </source>
</evidence>
<evidence type="ECO:0000313" key="14">
    <source>
        <dbReference type="Proteomes" id="UP000007431"/>
    </source>
</evidence>
<gene>
    <name evidence="13" type="ORF">SCHCODRAFT_256890</name>
</gene>
<evidence type="ECO:0000256" key="7">
    <source>
        <dbReference type="ARBA" id="ARBA00022989"/>
    </source>
</evidence>
<sequence>MTATVIEVALALPFVLAAGVLGTVALTPPKAALQQPPDAEQAPERQTLLEKTAYRNVAVTNFMEKSFIWIATLPDILALVFGRLLPDYRISHLILRPFFRSSGHPELVWHFTRSGQWALPFGVLLVIAGAAIRLVCFRLLRRMFTFTHTIKKDHQLMTTGPYSVVRHPSYTGVLMVFWGKVVWQTAPGSWMRESGFLHTAPGIAIGGLVVAFNVFFTIAFMIRCKEEDRALEKAFGEQWRAWAERVRYCLIPGIF</sequence>
<dbReference type="UniPathway" id="UPA00753"/>
<dbReference type="EMBL" id="GL377305">
    <property type="protein sequence ID" value="EFI97897.1"/>
    <property type="molecule type" value="Genomic_DNA"/>
</dbReference>
<proteinExistence type="predicted"/>
<dbReference type="GO" id="GO:0008168">
    <property type="term" value="F:methyltransferase activity"/>
    <property type="evidence" value="ECO:0007669"/>
    <property type="project" value="UniProtKB-KW"/>
</dbReference>
<evidence type="ECO:0000256" key="11">
    <source>
        <dbReference type="ARBA" id="ARBA00023264"/>
    </source>
</evidence>
<evidence type="ECO:0000256" key="9">
    <source>
        <dbReference type="ARBA" id="ARBA00023136"/>
    </source>
</evidence>
<dbReference type="GO" id="GO:0012505">
    <property type="term" value="C:endomembrane system"/>
    <property type="evidence" value="ECO:0007669"/>
    <property type="project" value="UniProtKB-SubCell"/>
</dbReference>
<keyword evidence="5 12" id="KW-0812">Transmembrane</keyword>
<keyword evidence="3" id="KW-0489">Methyltransferase</keyword>
<evidence type="ECO:0000256" key="3">
    <source>
        <dbReference type="ARBA" id="ARBA00022603"/>
    </source>
</evidence>
<dbReference type="GeneID" id="9590846"/>
<feature type="transmembrane region" description="Helical" evidence="12">
    <location>
        <begin position="117"/>
        <end position="140"/>
    </location>
</feature>
<keyword evidence="3" id="KW-0808">Transferase</keyword>
<dbReference type="Gene3D" id="1.20.120.1630">
    <property type="match status" value="1"/>
</dbReference>
<dbReference type="PANTHER" id="PTHR12714">
    <property type="entry name" value="PROTEIN-S ISOPRENYLCYSTEINE O-METHYLTRANSFERASE"/>
    <property type="match status" value="1"/>
</dbReference>
<reference evidence="13 14" key="1">
    <citation type="journal article" date="2010" name="Nat. Biotechnol.">
        <title>Genome sequence of the model mushroom Schizophyllum commune.</title>
        <authorList>
            <person name="Ohm R.A."/>
            <person name="de Jong J.F."/>
            <person name="Lugones L.G."/>
            <person name="Aerts A."/>
            <person name="Kothe E."/>
            <person name="Stajich J.E."/>
            <person name="de Vries R.P."/>
            <person name="Record E."/>
            <person name="Levasseur A."/>
            <person name="Baker S.E."/>
            <person name="Bartholomew K.A."/>
            <person name="Coutinho P.M."/>
            <person name="Erdmann S."/>
            <person name="Fowler T.J."/>
            <person name="Gathman A.C."/>
            <person name="Lombard V."/>
            <person name="Henrissat B."/>
            <person name="Knabe N."/>
            <person name="Kuees U."/>
            <person name="Lilly W.W."/>
            <person name="Lindquist E."/>
            <person name="Lucas S."/>
            <person name="Magnuson J.K."/>
            <person name="Piumi F."/>
            <person name="Raudaskoski M."/>
            <person name="Salamov A."/>
            <person name="Schmutz J."/>
            <person name="Schwarze F.W.M.R."/>
            <person name="vanKuyk P.A."/>
            <person name="Horton J.S."/>
            <person name="Grigoriev I.V."/>
            <person name="Woesten H.A.B."/>
        </authorList>
    </citation>
    <scope>NUCLEOTIDE SEQUENCE [LARGE SCALE GENOMIC DNA]</scope>
    <source>
        <strain evidence="14">H4-8 / FGSC 9210</strain>
    </source>
</reference>
<dbReference type="GO" id="GO:0006656">
    <property type="term" value="P:phosphatidylcholine biosynthetic process"/>
    <property type="evidence" value="ECO:0007669"/>
    <property type="project" value="UniProtKB-UniPathway"/>
</dbReference>
<keyword evidence="6" id="KW-0256">Endoplasmic reticulum</keyword>
<feature type="transmembrane region" description="Helical" evidence="12">
    <location>
        <begin position="203"/>
        <end position="222"/>
    </location>
</feature>
<accession>D8Q193</accession>
<evidence type="ECO:0000313" key="13">
    <source>
        <dbReference type="EMBL" id="EFI97897.1"/>
    </source>
</evidence>
<evidence type="ECO:0000256" key="4">
    <source>
        <dbReference type="ARBA" id="ARBA00022691"/>
    </source>
</evidence>
<dbReference type="InParanoid" id="D8Q193"/>
<evidence type="ECO:0000256" key="8">
    <source>
        <dbReference type="ARBA" id="ARBA00023098"/>
    </source>
</evidence>
<dbReference type="Pfam" id="PF04191">
    <property type="entry name" value="PEMT"/>
    <property type="match status" value="1"/>
</dbReference>
<dbReference type="AlphaFoldDB" id="D8Q193"/>
<keyword evidence="9 12" id="KW-0472">Membrane</keyword>
<dbReference type="OrthoDB" id="422086at2759"/>
<evidence type="ECO:0000256" key="10">
    <source>
        <dbReference type="ARBA" id="ARBA00023209"/>
    </source>
</evidence>
<dbReference type="GO" id="GO:0032259">
    <property type="term" value="P:methylation"/>
    <property type="evidence" value="ECO:0007669"/>
    <property type="project" value="UniProtKB-KW"/>
</dbReference>
<comment type="subcellular location">
    <subcellularLocation>
        <location evidence="1">Endomembrane system</location>
        <topology evidence="1">Multi-pass membrane protein</topology>
    </subcellularLocation>
</comment>
<keyword evidence="11" id="KW-1208">Phospholipid metabolism</keyword>
<dbReference type="PANTHER" id="PTHR12714:SF24">
    <property type="entry name" value="SLR1182 PROTEIN"/>
    <property type="match status" value="1"/>
</dbReference>
<dbReference type="InterPro" id="IPR007318">
    <property type="entry name" value="Phopholipid_MeTrfase"/>
</dbReference>
<evidence type="ECO:0000256" key="6">
    <source>
        <dbReference type="ARBA" id="ARBA00022824"/>
    </source>
</evidence>
<keyword evidence="10" id="KW-0594">Phospholipid biosynthesis</keyword>
<dbReference type="Proteomes" id="UP000007431">
    <property type="component" value="Unassembled WGS sequence"/>
</dbReference>
<dbReference type="eggNOG" id="ENOG502S9FN">
    <property type="taxonomic scope" value="Eukaryota"/>
</dbReference>
<keyword evidence="7 12" id="KW-1133">Transmembrane helix</keyword>
<evidence type="ECO:0000256" key="2">
    <source>
        <dbReference type="ARBA" id="ARBA00022516"/>
    </source>
</evidence>
<dbReference type="VEuPathDB" id="FungiDB:SCHCODRAFT_02619090"/>